<dbReference type="Pfam" id="PF02706">
    <property type="entry name" value="Wzz"/>
    <property type="match status" value="1"/>
</dbReference>
<sequence>MTNQVNSNSVMVENEDYDTIDLLEVLDIVRRRILIIVLTTVIAAGLGFSVSKFLLVPQYEASALMIVNTRQDTTANVTSDQINSAAKLVSTYSIIIKSDTVLQQVINNLGLSLTYNELKERVTVSAVDDTQVMQITVRSNNPEWARQVCEQITAVSPDVILESVEAGSVKLISQASATPDPVSPSIPRNTAIAGLLGLVLSMGVVILREMLDNKIKSEEDVRKYLEMPVIGVIPDYEMGGKR</sequence>
<evidence type="ECO:0000256" key="6">
    <source>
        <dbReference type="ARBA" id="ARBA00023136"/>
    </source>
</evidence>
<evidence type="ECO:0000256" key="4">
    <source>
        <dbReference type="ARBA" id="ARBA00022692"/>
    </source>
</evidence>
<dbReference type="Proteomes" id="UP000782880">
    <property type="component" value="Unassembled WGS sequence"/>
</dbReference>
<dbReference type="GO" id="GO:0004713">
    <property type="term" value="F:protein tyrosine kinase activity"/>
    <property type="evidence" value="ECO:0007669"/>
    <property type="project" value="TreeGrafter"/>
</dbReference>
<feature type="transmembrane region" description="Helical" evidence="7">
    <location>
        <begin position="33"/>
        <end position="55"/>
    </location>
</feature>
<proteinExistence type="inferred from homology"/>
<evidence type="ECO:0000259" key="8">
    <source>
        <dbReference type="Pfam" id="PF02706"/>
    </source>
</evidence>
<dbReference type="Pfam" id="PF13807">
    <property type="entry name" value="GNVR"/>
    <property type="match status" value="1"/>
</dbReference>
<feature type="transmembrane region" description="Helical" evidence="7">
    <location>
        <begin position="190"/>
        <end position="207"/>
    </location>
</feature>
<keyword evidence="5 7" id="KW-1133">Transmembrane helix</keyword>
<evidence type="ECO:0000313" key="11">
    <source>
        <dbReference type="Proteomes" id="UP000782880"/>
    </source>
</evidence>
<comment type="subcellular location">
    <subcellularLocation>
        <location evidence="1">Cell membrane</location>
        <topology evidence="1">Multi-pass membrane protein</topology>
    </subcellularLocation>
</comment>
<comment type="caution">
    <text evidence="10">The sequence shown here is derived from an EMBL/GenBank/DDBJ whole genome shotgun (WGS) entry which is preliminary data.</text>
</comment>
<keyword evidence="6 7" id="KW-0472">Membrane</keyword>
<feature type="domain" description="Tyrosine-protein kinase G-rich" evidence="9">
    <location>
        <begin position="162"/>
        <end position="210"/>
    </location>
</feature>
<protein>
    <submittedName>
        <fullName evidence="10">Capsular biosynthesis protein</fullName>
    </submittedName>
</protein>
<dbReference type="EMBL" id="DYVE01000223">
    <property type="protein sequence ID" value="HJG28684.1"/>
    <property type="molecule type" value="Genomic_DNA"/>
</dbReference>
<name>A0A921IKW1_9FIRM</name>
<dbReference type="PANTHER" id="PTHR32309">
    <property type="entry name" value="TYROSINE-PROTEIN KINASE"/>
    <property type="match status" value="1"/>
</dbReference>
<evidence type="ECO:0000259" key="9">
    <source>
        <dbReference type="Pfam" id="PF13807"/>
    </source>
</evidence>
<feature type="domain" description="Polysaccharide chain length determinant N-terminal" evidence="8">
    <location>
        <begin position="18"/>
        <end position="109"/>
    </location>
</feature>
<evidence type="ECO:0000256" key="5">
    <source>
        <dbReference type="ARBA" id="ARBA00022989"/>
    </source>
</evidence>
<gene>
    <name evidence="10" type="ORF">K8V20_08610</name>
</gene>
<dbReference type="AlphaFoldDB" id="A0A921IKW1"/>
<accession>A0A921IKW1</accession>
<keyword evidence="4 7" id="KW-0812">Transmembrane</keyword>
<dbReference type="InterPro" id="IPR032807">
    <property type="entry name" value="GNVR"/>
</dbReference>
<dbReference type="PANTHER" id="PTHR32309:SF13">
    <property type="entry name" value="FERRIC ENTEROBACTIN TRANSPORT PROTEIN FEPE"/>
    <property type="match status" value="1"/>
</dbReference>
<dbReference type="InterPro" id="IPR050445">
    <property type="entry name" value="Bact_polysacc_biosynth/exp"/>
</dbReference>
<reference evidence="10" key="2">
    <citation type="submission" date="2021-09" db="EMBL/GenBank/DDBJ databases">
        <authorList>
            <person name="Gilroy R."/>
        </authorList>
    </citation>
    <scope>NUCLEOTIDE SEQUENCE</scope>
    <source>
        <strain evidence="10">ChiBcec21-2208</strain>
    </source>
</reference>
<comment type="similarity">
    <text evidence="2">Belongs to the CpsC/CapA family.</text>
</comment>
<dbReference type="GO" id="GO:0005886">
    <property type="term" value="C:plasma membrane"/>
    <property type="evidence" value="ECO:0007669"/>
    <property type="project" value="UniProtKB-SubCell"/>
</dbReference>
<dbReference type="InterPro" id="IPR003856">
    <property type="entry name" value="LPS_length_determ_N"/>
</dbReference>
<evidence type="ECO:0000256" key="7">
    <source>
        <dbReference type="SAM" id="Phobius"/>
    </source>
</evidence>
<evidence type="ECO:0000256" key="1">
    <source>
        <dbReference type="ARBA" id="ARBA00004651"/>
    </source>
</evidence>
<evidence type="ECO:0000313" key="10">
    <source>
        <dbReference type="EMBL" id="HJG28684.1"/>
    </source>
</evidence>
<reference evidence="10" key="1">
    <citation type="journal article" date="2021" name="PeerJ">
        <title>Extensive microbial diversity within the chicken gut microbiome revealed by metagenomics and culture.</title>
        <authorList>
            <person name="Gilroy R."/>
            <person name="Ravi A."/>
            <person name="Getino M."/>
            <person name="Pursley I."/>
            <person name="Horton D.L."/>
            <person name="Alikhan N.F."/>
            <person name="Baker D."/>
            <person name="Gharbi K."/>
            <person name="Hall N."/>
            <person name="Watson M."/>
            <person name="Adriaenssens E.M."/>
            <person name="Foster-Nyarko E."/>
            <person name="Jarju S."/>
            <person name="Secka A."/>
            <person name="Antonio M."/>
            <person name="Oren A."/>
            <person name="Chaudhuri R.R."/>
            <person name="La Ragione R."/>
            <person name="Hildebrand F."/>
            <person name="Pallen M.J."/>
        </authorList>
    </citation>
    <scope>NUCLEOTIDE SEQUENCE</scope>
    <source>
        <strain evidence="10">ChiBcec21-2208</strain>
    </source>
</reference>
<evidence type="ECO:0000256" key="2">
    <source>
        <dbReference type="ARBA" id="ARBA00006683"/>
    </source>
</evidence>
<organism evidence="10 11">
    <name type="scientific">Subdoligranulum variabile</name>
    <dbReference type="NCBI Taxonomy" id="214851"/>
    <lineage>
        <taxon>Bacteria</taxon>
        <taxon>Bacillati</taxon>
        <taxon>Bacillota</taxon>
        <taxon>Clostridia</taxon>
        <taxon>Eubacteriales</taxon>
        <taxon>Oscillospiraceae</taxon>
        <taxon>Subdoligranulum</taxon>
    </lineage>
</organism>
<evidence type="ECO:0000256" key="3">
    <source>
        <dbReference type="ARBA" id="ARBA00022475"/>
    </source>
</evidence>
<keyword evidence="3" id="KW-1003">Cell membrane</keyword>